<dbReference type="Pfam" id="PF17109">
    <property type="entry name" value="Goodbye"/>
    <property type="match status" value="1"/>
</dbReference>
<dbReference type="EMBL" id="AMGY01000008">
    <property type="protein sequence ID" value="EXJ79463.1"/>
    <property type="molecule type" value="Genomic_DNA"/>
</dbReference>
<dbReference type="InterPro" id="IPR027417">
    <property type="entry name" value="P-loop_NTPase"/>
</dbReference>
<keyword evidence="1" id="KW-0677">Repeat</keyword>
<name>W9XGX1_9EURO</name>
<dbReference type="InterPro" id="IPR056884">
    <property type="entry name" value="NPHP3-like_N"/>
</dbReference>
<keyword evidence="5" id="KW-1185">Reference proteome</keyword>
<feature type="domain" description="Nephrocystin 3-like N-terminal" evidence="3">
    <location>
        <begin position="304"/>
        <end position="483"/>
    </location>
</feature>
<dbReference type="OrthoDB" id="2913095at2759"/>
<dbReference type="RefSeq" id="XP_007737251.1">
    <property type="nucleotide sequence ID" value="XM_007739061.1"/>
</dbReference>
<dbReference type="PANTHER" id="PTHR10039:SF17">
    <property type="entry name" value="FUNGAL STAND N-TERMINAL GOODBYE DOMAIN-CONTAINING PROTEIN-RELATED"/>
    <property type="match status" value="1"/>
</dbReference>
<gene>
    <name evidence="4" type="ORF">A1O3_08965</name>
</gene>
<dbReference type="Pfam" id="PF24883">
    <property type="entry name" value="NPHP3_N"/>
    <property type="match status" value="1"/>
</dbReference>
<evidence type="ECO:0000256" key="1">
    <source>
        <dbReference type="ARBA" id="ARBA00022737"/>
    </source>
</evidence>
<evidence type="ECO:0000313" key="4">
    <source>
        <dbReference type="EMBL" id="EXJ79463.1"/>
    </source>
</evidence>
<dbReference type="PANTHER" id="PTHR10039">
    <property type="entry name" value="AMELOGENIN"/>
    <property type="match status" value="1"/>
</dbReference>
<protein>
    <submittedName>
        <fullName evidence="4">Uncharacterized protein</fullName>
    </submittedName>
</protein>
<dbReference type="SUPFAM" id="SSF52540">
    <property type="entry name" value="P-loop containing nucleoside triphosphate hydrolases"/>
    <property type="match status" value="1"/>
</dbReference>
<dbReference type="Proteomes" id="UP000019478">
    <property type="component" value="Unassembled WGS sequence"/>
</dbReference>
<dbReference type="GeneID" id="19173051"/>
<sequence length="916" mass="104117">MSAKYPGRTALTTAELELQFMWQQAELEFSRLTRKNLRADQGKRLEDVLRELEEKYQPQPGSARESSTSNKNKIRDTISKVLNCIQLLGGLVADGASVVFGPATLCFNAISFLIDVPNKIADVYEGIGNLFEEVSHFLALFKIYENFSELDPDLRDGTHKLMMSVVRICGLSIKIIEGGVLHHIKIGAKVAFLKDDSGVRAELVEFKALIDKQSHVTEAVTLQHVLSNEDKLAEALRRQYESAEKIGNIEVGVKTLVADLSDRKLQRITSERVDTMAKMLGMTEEPAQEARRAIQRMKDNRLKGSAQWLMEMQEYKEWKTDTDQLPLLLLCGEPKTGKSYLLAAIDEDLRDQDPTVAIAYYKFSGHDAKSNKEKNRDDVVSALKSMALQLAGQYKTYSKEMAALKDDFKPPDPGKELFEKQWWDKLQLSKYAQMKEEAHIVLLFDGVDELSDSNTTKFFKLVKAVRDEGQAIAKARLRFLVTGKVKTFQNTRQYTTPAGTIPTSDYNEPDIMLYLEQELEGDDVLQGGHVEMMDLLKSIRKTLPTKAQGSFSAVQQKLERVREAVESDAYLDDVETILAEDTAEDVDKLAHKVIGDLNASLNAHDIEQLNELLKWTIFGYTYFSVDELRAALFLSSGRAPLQAFEKKLKNKYMRVLHLEGGTVRVDWDISKLFAGSDRGIPGREAALDIDAAKITMTISINQADTPTVQRFLWDLTERVGIGRFDFTPLKTGNDGKGVIECEEARAHYHLAAHLLKLLCDDPDERTKPLVYYALLYLPLHLDSVREALGEKKLGNLERRTIAKRLVDLLSDVEGMEKFWDTSDDIHESWLSNDAVFTIQSWLDDFKTREVLEPRERRWIRQYASRADGRGGFYRPMTIMVARHWLQDSAWRARQSFSWVDRFIALVSWLRFIAGLL</sequence>
<accession>W9XGX1</accession>
<dbReference type="STRING" id="1182542.W9XGX1"/>
<evidence type="ECO:0000259" key="3">
    <source>
        <dbReference type="Pfam" id="PF24883"/>
    </source>
</evidence>
<evidence type="ECO:0000313" key="5">
    <source>
        <dbReference type="Proteomes" id="UP000019478"/>
    </source>
</evidence>
<dbReference type="eggNOG" id="ENOG502SJ79">
    <property type="taxonomic scope" value="Eukaryota"/>
</dbReference>
<organism evidence="4 5">
    <name type="scientific">Capronia epimyces CBS 606.96</name>
    <dbReference type="NCBI Taxonomy" id="1182542"/>
    <lineage>
        <taxon>Eukaryota</taxon>
        <taxon>Fungi</taxon>
        <taxon>Dikarya</taxon>
        <taxon>Ascomycota</taxon>
        <taxon>Pezizomycotina</taxon>
        <taxon>Eurotiomycetes</taxon>
        <taxon>Chaetothyriomycetidae</taxon>
        <taxon>Chaetothyriales</taxon>
        <taxon>Herpotrichiellaceae</taxon>
        <taxon>Capronia</taxon>
    </lineage>
</organism>
<evidence type="ECO:0000259" key="2">
    <source>
        <dbReference type="Pfam" id="PF17109"/>
    </source>
</evidence>
<dbReference type="AlphaFoldDB" id="W9XGX1"/>
<reference evidence="4 5" key="1">
    <citation type="submission" date="2013-03" db="EMBL/GenBank/DDBJ databases">
        <title>The Genome Sequence of Capronia epimyces CBS 606.96.</title>
        <authorList>
            <consortium name="The Broad Institute Genomics Platform"/>
            <person name="Cuomo C."/>
            <person name="de Hoog S."/>
            <person name="Gorbushina A."/>
            <person name="Walker B."/>
            <person name="Young S.K."/>
            <person name="Zeng Q."/>
            <person name="Gargeya S."/>
            <person name="Fitzgerald M."/>
            <person name="Haas B."/>
            <person name="Abouelleil A."/>
            <person name="Allen A.W."/>
            <person name="Alvarado L."/>
            <person name="Arachchi H.M."/>
            <person name="Berlin A.M."/>
            <person name="Chapman S.B."/>
            <person name="Gainer-Dewar J."/>
            <person name="Goldberg J."/>
            <person name="Griggs A."/>
            <person name="Gujja S."/>
            <person name="Hansen M."/>
            <person name="Howarth C."/>
            <person name="Imamovic A."/>
            <person name="Ireland A."/>
            <person name="Larimer J."/>
            <person name="McCowan C."/>
            <person name="Murphy C."/>
            <person name="Pearson M."/>
            <person name="Poon T.W."/>
            <person name="Priest M."/>
            <person name="Roberts A."/>
            <person name="Saif S."/>
            <person name="Shea T."/>
            <person name="Sisk P."/>
            <person name="Sykes S."/>
            <person name="Wortman J."/>
            <person name="Nusbaum C."/>
            <person name="Birren B."/>
        </authorList>
    </citation>
    <scope>NUCLEOTIDE SEQUENCE [LARGE SCALE GENOMIC DNA]</scope>
    <source>
        <strain evidence="4 5">CBS 606.96</strain>
    </source>
</reference>
<dbReference type="HOGENOM" id="CLU_333691_0_0_1"/>
<comment type="caution">
    <text evidence="4">The sequence shown here is derived from an EMBL/GenBank/DDBJ whole genome shotgun (WGS) entry which is preliminary data.</text>
</comment>
<dbReference type="Gene3D" id="3.40.50.300">
    <property type="entry name" value="P-loop containing nucleotide triphosphate hydrolases"/>
    <property type="match status" value="1"/>
</dbReference>
<dbReference type="InterPro" id="IPR031350">
    <property type="entry name" value="Goodbye_dom"/>
</dbReference>
<proteinExistence type="predicted"/>
<feature type="domain" description="Fungal STAND N-terminal Goodbye" evidence="2">
    <location>
        <begin position="22"/>
        <end position="144"/>
    </location>
</feature>